<evidence type="ECO:0000256" key="1">
    <source>
        <dbReference type="SAM" id="MobiDB-lite"/>
    </source>
</evidence>
<evidence type="ECO:0000313" key="2">
    <source>
        <dbReference type="EMBL" id="QAY16124.1"/>
    </source>
</evidence>
<evidence type="ECO:0000313" key="3">
    <source>
        <dbReference type="Proteomes" id="UP000289206"/>
    </source>
</evidence>
<dbReference type="KEGG" id="vg:55011103"/>
<dbReference type="GeneID" id="55011103"/>
<dbReference type="EMBL" id="MK411746">
    <property type="protein sequence ID" value="QAY16124.1"/>
    <property type="molecule type" value="Genomic_DNA"/>
</dbReference>
<gene>
    <name evidence="2" type="primary">11</name>
    <name evidence="2" type="ORF">SEA_SONALI_11</name>
</gene>
<sequence length="82" mass="8884">MPKYLYTGDHPRVLLGLSQGGNAQHFPASGDPSELVEGQTVVIEPGDSVQTEEPYAHPELEEEKPARTRREPAPTDSEGASK</sequence>
<dbReference type="Proteomes" id="UP000289206">
    <property type="component" value="Segment"/>
</dbReference>
<keyword evidence="3" id="KW-1185">Reference proteome</keyword>
<feature type="region of interest" description="Disordered" evidence="1">
    <location>
        <begin position="45"/>
        <end position="82"/>
    </location>
</feature>
<dbReference type="RefSeq" id="YP_009819684.1">
    <property type="nucleotide sequence ID" value="NC_048152.1"/>
</dbReference>
<reference evidence="2 3" key="1">
    <citation type="submission" date="2019-01" db="EMBL/GenBank/DDBJ databases">
        <authorList>
            <person name="Adair T.L."/>
            <person name="Lucas L.G."/>
            <person name="Young A.M."/>
            <person name="Antrich S.C."/>
            <person name="Baird A.G."/>
            <person name="Dunn E.L."/>
            <person name="Fernandes B.I."/>
            <person name="Fraley E.G."/>
            <person name="Ghanem A.X."/>
            <person name="Gilbert M.G."/>
            <person name="Morris T.B."/>
            <person name="Nortch B.D."/>
            <person name="Overcash M.E."/>
            <person name="Pavleszek K.E."/>
            <person name="Pellegrini L.I.O."/>
            <person name="Pham L.T."/>
            <person name="Rule L.S."/>
            <person name="Schultz E.M."/>
            <person name="Smith J."/>
            <person name="Thong B.J."/>
            <person name="Turner H.A."/>
            <person name="Walker G."/>
            <person name="Whitaker Z.J."/>
            <person name="Wilsey R.N."/>
            <person name="Yanney R.L."/>
            <person name="Klyczek K."/>
            <person name="Garlena R.A."/>
            <person name="Russell D.A."/>
            <person name="Pope W.H."/>
            <person name="Jacobs-Sera D."/>
            <person name="Hatfull G.F."/>
        </authorList>
    </citation>
    <scope>NUCLEOTIDE SEQUENCE [LARGE SCALE GENOMIC DNA]</scope>
</reference>
<name>A0A411CQC8_9CAUD</name>
<protein>
    <submittedName>
        <fullName evidence="2">Uncharacterized protein</fullName>
    </submittedName>
</protein>
<proteinExistence type="predicted"/>
<organism evidence="2 3">
    <name type="scientific">Arthrobacter phage Sonali</name>
    <dbReference type="NCBI Taxonomy" id="2510495"/>
    <lineage>
        <taxon>Viruses</taxon>
        <taxon>Duplodnaviria</taxon>
        <taxon>Heunggongvirae</taxon>
        <taxon>Uroviricota</taxon>
        <taxon>Caudoviricetes</taxon>
        <taxon>Sonalivirus</taxon>
        <taxon>Sonalivirus sonali</taxon>
    </lineage>
</organism>
<feature type="compositionally biased region" description="Basic and acidic residues" evidence="1">
    <location>
        <begin position="54"/>
        <end position="82"/>
    </location>
</feature>
<accession>A0A411CQC8</accession>